<keyword evidence="2" id="KW-1185">Reference proteome</keyword>
<proteinExistence type="predicted"/>
<name>A0A9E7FLG1_9LILI</name>
<dbReference type="Proteomes" id="UP001055439">
    <property type="component" value="Chromosome 4"/>
</dbReference>
<organism evidence="1 2">
    <name type="scientific">Musa troglodytarum</name>
    <name type="common">fe'i banana</name>
    <dbReference type="NCBI Taxonomy" id="320322"/>
    <lineage>
        <taxon>Eukaryota</taxon>
        <taxon>Viridiplantae</taxon>
        <taxon>Streptophyta</taxon>
        <taxon>Embryophyta</taxon>
        <taxon>Tracheophyta</taxon>
        <taxon>Spermatophyta</taxon>
        <taxon>Magnoliopsida</taxon>
        <taxon>Liliopsida</taxon>
        <taxon>Zingiberales</taxon>
        <taxon>Musaceae</taxon>
        <taxon>Musa</taxon>
    </lineage>
</organism>
<sequence length="103" mass="11170">MATSFVTAGAAHSLGISVLESISQHFFSRKKNSSGACIGHAWIVGFCQDNAIRKERMREQHPKDDQTAPSVIACLLREKTTHADGKVAQMEWITNGASERGGV</sequence>
<dbReference type="EMBL" id="CP097506">
    <property type="protein sequence ID" value="URD98434.1"/>
    <property type="molecule type" value="Genomic_DNA"/>
</dbReference>
<dbReference type="AlphaFoldDB" id="A0A9E7FLG1"/>
<protein>
    <submittedName>
        <fullName evidence="1">Uncharacterized protein</fullName>
    </submittedName>
</protein>
<gene>
    <name evidence="1" type="ORF">MUK42_36516</name>
</gene>
<accession>A0A9E7FLG1</accession>
<reference evidence="1" key="1">
    <citation type="submission" date="2022-05" db="EMBL/GenBank/DDBJ databases">
        <title>The Musa troglodytarum L. genome provides insights into the mechanism of non-climacteric behaviour and enrichment of carotenoids.</title>
        <authorList>
            <person name="Wang J."/>
        </authorList>
    </citation>
    <scope>NUCLEOTIDE SEQUENCE</scope>
    <source>
        <tissue evidence="1">Leaf</tissue>
    </source>
</reference>
<evidence type="ECO:0000313" key="1">
    <source>
        <dbReference type="EMBL" id="URD98434.1"/>
    </source>
</evidence>
<evidence type="ECO:0000313" key="2">
    <source>
        <dbReference type="Proteomes" id="UP001055439"/>
    </source>
</evidence>